<comment type="similarity">
    <text evidence="1 5">Belongs to the peptidase S41A family.</text>
</comment>
<dbReference type="GO" id="GO:0006508">
    <property type="term" value="P:proteolysis"/>
    <property type="evidence" value="ECO:0007669"/>
    <property type="project" value="UniProtKB-KW"/>
</dbReference>
<dbReference type="Gene3D" id="3.90.226.10">
    <property type="entry name" value="2-enoyl-CoA Hydratase, Chain A, domain 1"/>
    <property type="match status" value="1"/>
</dbReference>
<dbReference type="InterPro" id="IPR002477">
    <property type="entry name" value="Peptidoglycan-bd-like"/>
</dbReference>
<dbReference type="InterPro" id="IPR005151">
    <property type="entry name" value="Tail-specific_protease"/>
</dbReference>
<evidence type="ECO:0000256" key="5">
    <source>
        <dbReference type="RuleBase" id="RU004404"/>
    </source>
</evidence>
<dbReference type="InterPro" id="IPR055210">
    <property type="entry name" value="CtpA/B_N"/>
</dbReference>
<dbReference type="InterPro" id="IPR036366">
    <property type="entry name" value="PGBDSf"/>
</dbReference>
<dbReference type="InterPro" id="IPR004447">
    <property type="entry name" value="Peptidase_S41A"/>
</dbReference>
<evidence type="ECO:0000256" key="2">
    <source>
        <dbReference type="ARBA" id="ARBA00022670"/>
    </source>
</evidence>
<dbReference type="GO" id="GO:0007165">
    <property type="term" value="P:signal transduction"/>
    <property type="evidence" value="ECO:0007669"/>
    <property type="project" value="TreeGrafter"/>
</dbReference>
<dbReference type="FunFam" id="2.30.42.10:FF:000063">
    <property type="entry name" value="Peptidase, S41 family"/>
    <property type="match status" value="1"/>
</dbReference>
<dbReference type="Pfam" id="PF17820">
    <property type="entry name" value="PDZ_6"/>
    <property type="match status" value="1"/>
</dbReference>
<dbReference type="PANTHER" id="PTHR32060:SF29">
    <property type="entry name" value="CARBOXY-TERMINAL PROCESSING PROTEASE CTPB"/>
    <property type="match status" value="1"/>
</dbReference>
<keyword evidence="2 5" id="KW-0645">Protease</keyword>
<dbReference type="NCBIfam" id="TIGR00225">
    <property type="entry name" value="prc"/>
    <property type="match status" value="1"/>
</dbReference>
<dbReference type="Pfam" id="PF01471">
    <property type="entry name" value="PG_binding_1"/>
    <property type="match status" value="1"/>
</dbReference>
<dbReference type="Proteomes" id="UP000198956">
    <property type="component" value="Unassembled WGS sequence"/>
</dbReference>
<dbReference type="InterPro" id="IPR001478">
    <property type="entry name" value="PDZ"/>
</dbReference>
<dbReference type="GO" id="GO:0008236">
    <property type="term" value="F:serine-type peptidase activity"/>
    <property type="evidence" value="ECO:0007669"/>
    <property type="project" value="UniProtKB-KW"/>
</dbReference>
<accession>A0A1G8EA85</accession>
<dbReference type="AlphaFoldDB" id="A0A1G8EA85"/>
<dbReference type="EMBL" id="FNDE01000041">
    <property type="protein sequence ID" value="SDH66828.1"/>
    <property type="molecule type" value="Genomic_DNA"/>
</dbReference>
<dbReference type="CDD" id="cd07560">
    <property type="entry name" value="Peptidase_S41_CPP"/>
    <property type="match status" value="1"/>
</dbReference>
<dbReference type="Gene3D" id="3.30.750.44">
    <property type="match status" value="1"/>
</dbReference>
<evidence type="ECO:0000256" key="3">
    <source>
        <dbReference type="ARBA" id="ARBA00022801"/>
    </source>
</evidence>
<dbReference type="GO" id="GO:0030288">
    <property type="term" value="C:outer membrane-bounded periplasmic space"/>
    <property type="evidence" value="ECO:0007669"/>
    <property type="project" value="TreeGrafter"/>
</dbReference>
<reference evidence="7 8" key="1">
    <citation type="submission" date="2016-10" db="EMBL/GenBank/DDBJ databases">
        <authorList>
            <person name="de Groot N.N."/>
        </authorList>
    </citation>
    <scope>NUCLEOTIDE SEQUENCE [LARGE SCALE GENOMIC DNA]</scope>
    <source>
        <strain evidence="7 8">L 420-91</strain>
    </source>
</reference>
<gene>
    <name evidence="7" type="ORF">SAMN04489735_104121</name>
</gene>
<dbReference type="SMART" id="SM00245">
    <property type="entry name" value="TSPc"/>
    <property type="match status" value="1"/>
</dbReference>
<dbReference type="SUPFAM" id="SSF47090">
    <property type="entry name" value="PGBD-like"/>
    <property type="match status" value="1"/>
</dbReference>
<proteinExistence type="inferred from homology"/>
<evidence type="ECO:0000313" key="8">
    <source>
        <dbReference type="Proteomes" id="UP000198956"/>
    </source>
</evidence>
<dbReference type="InterPro" id="IPR036034">
    <property type="entry name" value="PDZ_sf"/>
</dbReference>
<feature type="domain" description="PDZ" evidence="6">
    <location>
        <begin position="118"/>
        <end position="182"/>
    </location>
</feature>
<sequence length="494" mass="54016">MIKGGVFILYVKRRTLFVMLLLVVVSTSIVTLAAAKFFGQGFGQNGTRVPEGQAASGQAVPQNPDFAKVYEAYQLIENTALEKQDKAKLIDGAIEGMVKTLDDPFSDYMNQKETKDFNSSLQSTFEGIGAEVTLKNDRVTIVSPIKGSPAEKAGLRPEDQILKVNGKSLQGMSLSDAVMHIRGPKGTKAELEIMRPGLSEPLRIVVIRDDIPIETVYSETIQRDGKTFGKLEITQFSQDTAKHFANELQKLEEKGIDGLIVDVRGNPGGLLDSVVEIGNLLVPDKGIILQIQYSDGKKEVFRSEKGKAAYPIVVLTDKGSASASEILAAALQSSGYKVVGTNTFGKGTVQNTMPLEDDSQLKITVAKWLTPDGTWIHKKGVIPDVKIEQPDYFKAVLLPDGVELKRDMTSSDVKNLQLILKGLGQAPGRMDGYFDARTEAAVKIFQNLHQLPMTGKVDKKTAGLMQEELIKRIRDPKNDLQLQAAIEVLSQQTN</sequence>
<dbReference type="InterPro" id="IPR029045">
    <property type="entry name" value="ClpP/crotonase-like_dom_sf"/>
</dbReference>
<name>A0A1G8EA85_ANETH</name>
<dbReference type="Gene3D" id="1.10.101.10">
    <property type="entry name" value="PGBD-like superfamily/PGBD"/>
    <property type="match status" value="1"/>
</dbReference>
<dbReference type="Gene3D" id="2.30.42.10">
    <property type="match status" value="1"/>
</dbReference>
<dbReference type="GO" id="GO:0004175">
    <property type="term" value="F:endopeptidase activity"/>
    <property type="evidence" value="ECO:0007669"/>
    <property type="project" value="TreeGrafter"/>
</dbReference>
<protein>
    <submittedName>
        <fullName evidence="7">Carboxyl-terminal processing protease</fullName>
    </submittedName>
</protein>
<dbReference type="Pfam" id="PF03572">
    <property type="entry name" value="Peptidase_S41"/>
    <property type="match status" value="1"/>
</dbReference>
<keyword evidence="4 5" id="KW-0720">Serine protease</keyword>
<dbReference type="PROSITE" id="PS50106">
    <property type="entry name" value="PDZ"/>
    <property type="match status" value="1"/>
</dbReference>
<evidence type="ECO:0000256" key="1">
    <source>
        <dbReference type="ARBA" id="ARBA00009179"/>
    </source>
</evidence>
<evidence type="ECO:0000313" key="7">
    <source>
        <dbReference type="EMBL" id="SDH66828.1"/>
    </source>
</evidence>
<organism evidence="7 8">
    <name type="scientific">Aneurinibacillus thermoaerophilus</name>
    <dbReference type="NCBI Taxonomy" id="143495"/>
    <lineage>
        <taxon>Bacteria</taxon>
        <taxon>Bacillati</taxon>
        <taxon>Bacillota</taxon>
        <taxon>Bacilli</taxon>
        <taxon>Bacillales</taxon>
        <taxon>Paenibacillaceae</taxon>
        <taxon>Aneurinibacillus group</taxon>
        <taxon>Aneurinibacillus</taxon>
    </lineage>
</organism>
<dbReference type="SUPFAM" id="SSF52096">
    <property type="entry name" value="ClpP/crotonase"/>
    <property type="match status" value="1"/>
</dbReference>
<dbReference type="SUPFAM" id="SSF50156">
    <property type="entry name" value="PDZ domain-like"/>
    <property type="match status" value="1"/>
</dbReference>
<dbReference type="Pfam" id="PF22694">
    <property type="entry name" value="CtpB_N-like"/>
    <property type="match status" value="1"/>
</dbReference>
<dbReference type="InterPro" id="IPR036365">
    <property type="entry name" value="PGBD-like_sf"/>
</dbReference>
<evidence type="ECO:0000256" key="4">
    <source>
        <dbReference type="ARBA" id="ARBA00022825"/>
    </source>
</evidence>
<dbReference type="SMART" id="SM00228">
    <property type="entry name" value="PDZ"/>
    <property type="match status" value="1"/>
</dbReference>
<dbReference type="PANTHER" id="PTHR32060">
    <property type="entry name" value="TAIL-SPECIFIC PROTEASE"/>
    <property type="match status" value="1"/>
</dbReference>
<keyword evidence="3 5" id="KW-0378">Hydrolase</keyword>
<evidence type="ECO:0000259" key="6">
    <source>
        <dbReference type="PROSITE" id="PS50106"/>
    </source>
</evidence>
<dbReference type="CDD" id="cd06782">
    <property type="entry name" value="cpPDZ_CPP-like"/>
    <property type="match status" value="1"/>
</dbReference>
<dbReference type="InterPro" id="IPR041489">
    <property type="entry name" value="PDZ_6"/>
</dbReference>